<reference evidence="1 2" key="1">
    <citation type="submission" date="2018-02" db="EMBL/GenBank/DDBJ databases">
        <title>Acetobacter orientalis genome.</title>
        <authorList>
            <person name="Nakashima N."/>
            <person name="Tamura T."/>
        </authorList>
    </citation>
    <scope>NUCLEOTIDE SEQUENCE [LARGE SCALE GENOMIC DNA]</scope>
    <source>
        <strain evidence="1 2">FAN1</strain>
        <plasmid evidence="2">paof1 fan1 dna</plasmid>
    </source>
</reference>
<organism evidence="1 2">
    <name type="scientific">Acetobacter orientalis</name>
    <dbReference type="NCBI Taxonomy" id="146474"/>
    <lineage>
        <taxon>Bacteria</taxon>
        <taxon>Pseudomonadati</taxon>
        <taxon>Pseudomonadota</taxon>
        <taxon>Alphaproteobacteria</taxon>
        <taxon>Acetobacterales</taxon>
        <taxon>Acetobacteraceae</taxon>
        <taxon>Acetobacter</taxon>
    </lineage>
</organism>
<proteinExistence type="predicted"/>
<protein>
    <submittedName>
        <fullName evidence="1">Uncharacterized protein</fullName>
    </submittedName>
</protein>
<evidence type="ECO:0000313" key="2">
    <source>
        <dbReference type="Proteomes" id="UP000270034"/>
    </source>
</evidence>
<evidence type="ECO:0000313" key="1">
    <source>
        <dbReference type="EMBL" id="BBC81761.1"/>
    </source>
</evidence>
<accession>A0A2Z5ZMG7</accession>
<gene>
    <name evidence="1" type="ORF">AcetOrient_orf00101p</name>
</gene>
<dbReference type="Proteomes" id="UP000270034">
    <property type="component" value="Plasmid pAOF1"/>
</dbReference>
<geneLocation type="plasmid" evidence="2">
    <name>paof1 fan1 dna</name>
</geneLocation>
<dbReference type="KEGG" id="aot:AcetOri_orf00101p"/>
<dbReference type="AlphaFoldDB" id="A0A2Z5ZMG7"/>
<keyword evidence="1" id="KW-0614">Plasmid</keyword>
<name>A0A2Z5ZMG7_9PROT</name>
<sequence length="39" mass="4525">MAVWSEKRRKQTRALIKNAIAFCNLIKGFSRINKGHSHN</sequence>
<dbReference type="EMBL" id="AP018516">
    <property type="protein sequence ID" value="BBC81761.1"/>
    <property type="molecule type" value="Genomic_DNA"/>
</dbReference>